<feature type="domain" description="DNA-directed DNA polymerase X" evidence="14">
    <location>
        <begin position="230"/>
        <end position="550"/>
    </location>
</feature>
<feature type="region of interest" description="Disordered" evidence="13">
    <location>
        <begin position="1"/>
        <end position="40"/>
    </location>
</feature>
<evidence type="ECO:0000256" key="9">
    <source>
        <dbReference type="ARBA" id="ARBA00023125"/>
    </source>
</evidence>
<evidence type="ECO:0000256" key="3">
    <source>
        <dbReference type="ARBA" id="ARBA00022634"/>
    </source>
</evidence>
<dbReference type="Pfam" id="PF14791">
    <property type="entry name" value="DNA_pol_B_thumb"/>
    <property type="match status" value="1"/>
</dbReference>
<dbReference type="Gene3D" id="1.10.150.20">
    <property type="entry name" value="5' to 3' exonuclease, C-terminal subdomain"/>
    <property type="match status" value="1"/>
</dbReference>
<dbReference type="CDD" id="cd00141">
    <property type="entry name" value="NT_POLXc"/>
    <property type="match status" value="1"/>
</dbReference>
<evidence type="ECO:0000256" key="11">
    <source>
        <dbReference type="ARBA" id="ARBA00023239"/>
    </source>
</evidence>
<dbReference type="Gene3D" id="3.30.210.10">
    <property type="entry name" value="DNA polymerase, thumb domain"/>
    <property type="match status" value="1"/>
</dbReference>
<dbReference type="InterPro" id="IPR027421">
    <property type="entry name" value="DNA_pol_lamdba_lyase_dom_sf"/>
</dbReference>
<feature type="region of interest" description="Disordered" evidence="13">
    <location>
        <begin position="161"/>
        <end position="201"/>
    </location>
</feature>
<evidence type="ECO:0000256" key="6">
    <source>
        <dbReference type="ARBA" id="ARBA00022705"/>
    </source>
</evidence>
<keyword evidence="4" id="KW-0808">Transferase</keyword>
<dbReference type="SMART" id="SM00483">
    <property type="entry name" value="POLXc"/>
    <property type="match status" value="1"/>
</dbReference>
<keyword evidence="9" id="KW-0238">DNA-binding</keyword>
<dbReference type="Pfam" id="PF10391">
    <property type="entry name" value="DNA_pol_lambd_f"/>
    <property type="match status" value="1"/>
</dbReference>
<dbReference type="InterPro" id="IPR043519">
    <property type="entry name" value="NT_sf"/>
</dbReference>
<dbReference type="EC" id="2.7.7.7" evidence="2"/>
<name>A0ABR3JJB4_9AGAR</name>
<dbReference type="InterPro" id="IPR002054">
    <property type="entry name" value="DNA-dir_DNA_pol_X"/>
</dbReference>
<dbReference type="PROSITE" id="PS00522">
    <property type="entry name" value="DNA_POLYMERASE_X"/>
    <property type="match status" value="1"/>
</dbReference>
<dbReference type="InterPro" id="IPR010996">
    <property type="entry name" value="HHH_MUS81"/>
</dbReference>
<dbReference type="SUPFAM" id="SSF47802">
    <property type="entry name" value="DNA polymerase beta, N-terminal domain-like"/>
    <property type="match status" value="1"/>
</dbReference>
<evidence type="ECO:0000256" key="7">
    <source>
        <dbReference type="ARBA" id="ARBA00022763"/>
    </source>
</evidence>
<comment type="caution">
    <text evidence="15">The sequence shown here is derived from an EMBL/GenBank/DDBJ whole genome shotgun (WGS) entry which is preliminary data.</text>
</comment>
<dbReference type="PANTHER" id="PTHR11276">
    <property type="entry name" value="DNA POLYMERASE TYPE-X FAMILY MEMBER"/>
    <property type="match status" value="1"/>
</dbReference>
<evidence type="ECO:0000256" key="5">
    <source>
        <dbReference type="ARBA" id="ARBA00022695"/>
    </source>
</evidence>
<dbReference type="InterPro" id="IPR029398">
    <property type="entry name" value="PolB_thumb"/>
</dbReference>
<dbReference type="PANTHER" id="PTHR11276:SF28">
    <property type="entry name" value="DNA POLYMERASE LAMBDA"/>
    <property type="match status" value="1"/>
</dbReference>
<dbReference type="InterPro" id="IPR018944">
    <property type="entry name" value="DNA_pol_lambd_fingers_domain"/>
</dbReference>
<keyword evidence="10" id="KW-0234">DNA repair</keyword>
<dbReference type="Pfam" id="PF14716">
    <property type="entry name" value="HHH_8"/>
    <property type="match status" value="1"/>
</dbReference>
<gene>
    <name evidence="15" type="ORF">HGRIS_002061</name>
</gene>
<keyword evidence="3" id="KW-0237">DNA synthesis</keyword>
<feature type="compositionally biased region" description="Polar residues" evidence="13">
    <location>
        <begin position="163"/>
        <end position="181"/>
    </location>
</feature>
<dbReference type="PRINTS" id="PR00869">
    <property type="entry name" value="DNAPOLX"/>
</dbReference>
<evidence type="ECO:0000256" key="4">
    <source>
        <dbReference type="ARBA" id="ARBA00022679"/>
    </source>
</evidence>
<dbReference type="InterPro" id="IPR037160">
    <property type="entry name" value="DNA_Pol_thumb_sf"/>
</dbReference>
<evidence type="ECO:0000256" key="13">
    <source>
        <dbReference type="SAM" id="MobiDB-lite"/>
    </source>
</evidence>
<comment type="similarity">
    <text evidence="1">Belongs to the DNA polymerase type-X family.</text>
</comment>
<keyword evidence="5" id="KW-0548">Nucleotidyltransferase</keyword>
<dbReference type="SUPFAM" id="SSF81301">
    <property type="entry name" value="Nucleotidyltransferase"/>
    <property type="match status" value="1"/>
</dbReference>
<keyword evidence="16" id="KW-1185">Reference proteome</keyword>
<evidence type="ECO:0000256" key="2">
    <source>
        <dbReference type="ARBA" id="ARBA00012417"/>
    </source>
</evidence>
<evidence type="ECO:0000256" key="8">
    <source>
        <dbReference type="ARBA" id="ARBA00022932"/>
    </source>
</evidence>
<evidence type="ECO:0000256" key="10">
    <source>
        <dbReference type="ARBA" id="ARBA00023204"/>
    </source>
</evidence>
<dbReference type="SUPFAM" id="SSF81585">
    <property type="entry name" value="PsbU/PolX domain-like"/>
    <property type="match status" value="1"/>
</dbReference>
<accession>A0ABR3JJB4</accession>
<sequence length="551" mass="61708">MSSSKRPRKSRDASSDSTSSESSLKRLRTENSRSPSPHSRFANGPIKVFLIQAKLDPETVDDLFTIIENSARDLRRKTRARNSDSSHLLSFEICSEVADADILITEIRMKKRLERHVPWDIAQQKAIVTTQWLRDSAAKHEPMPCGDYAALHELEEETAHNCPESSQCSDWSNQTQPTSQADHPPDVDFPLSPPKTPPPPYSVHVDPDPSENQLSYKARYACQRATPLVCTNQGLATELDVLRKQRELEGEHVNALAYERAVAVIKAFPEPITANNLGEMSEVSGIGKKTLSKIEEYITAGTIAESQKTLASSRFQALSTFNTVYGIGPVTARQLYDKGLRTLEHLVTYYDANLTTIAGAANPDDSNVTASMKTNGAPDMTIKVGLALREDFSRTIPRAEVEEMHRVVMTELEMLQPGCISTIVGGYRRGKPESNDVDIIISHPDQKEGKQKIKGLCTKLVRHLYSKGLVTHVMHLSSFHEHNALRTGHWDSLEKALTVFVLPEQKPRIHRRLDLIFASPEAYWTAVTGWTGSKMFERDLRLWAKEKKYVA</sequence>
<dbReference type="Proteomes" id="UP001556367">
    <property type="component" value="Unassembled WGS sequence"/>
</dbReference>
<protein>
    <recommendedName>
        <fullName evidence="2">DNA-directed DNA polymerase</fullName>
        <ecNumber evidence="2">2.7.7.7</ecNumber>
    </recommendedName>
</protein>
<keyword evidence="11" id="KW-0456">Lyase</keyword>
<evidence type="ECO:0000313" key="15">
    <source>
        <dbReference type="EMBL" id="KAL0955859.1"/>
    </source>
</evidence>
<dbReference type="Gene3D" id="1.10.150.110">
    <property type="entry name" value="DNA polymerase beta, N-terminal domain-like"/>
    <property type="match status" value="1"/>
</dbReference>
<evidence type="ECO:0000256" key="12">
    <source>
        <dbReference type="ARBA" id="ARBA00049244"/>
    </source>
</evidence>
<evidence type="ECO:0000313" key="16">
    <source>
        <dbReference type="Proteomes" id="UP001556367"/>
    </source>
</evidence>
<evidence type="ECO:0000259" key="14">
    <source>
        <dbReference type="SMART" id="SM00483"/>
    </source>
</evidence>
<dbReference type="Pfam" id="PF14792">
    <property type="entry name" value="DNA_pol_B_palm"/>
    <property type="match status" value="1"/>
</dbReference>
<keyword evidence="7" id="KW-0227">DNA damage</keyword>
<comment type="catalytic activity">
    <reaction evidence="12">
        <text>DNA(n) + a 2'-deoxyribonucleoside 5'-triphosphate = DNA(n+1) + diphosphate</text>
        <dbReference type="Rhea" id="RHEA:22508"/>
        <dbReference type="Rhea" id="RHEA-COMP:17339"/>
        <dbReference type="Rhea" id="RHEA-COMP:17340"/>
        <dbReference type="ChEBI" id="CHEBI:33019"/>
        <dbReference type="ChEBI" id="CHEBI:61560"/>
        <dbReference type="ChEBI" id="CHEBI:173112"/>
        <dbReference type="EC" id="2.7.7.7"/>
    </reaction>
</comment>
<proteinExistence type="inferred from homology"/>
<dbReference type="Gene3D" id="3.30.460.10">
    <property type="entry name" value="Beta Polymerase, domain 2"/>
    <property type="match status" value="1"/>
</dbReference>
<dbReference type="EMBL" id="JASNQZ010000006">
    <property type="protein sequence ID" value="KAL0955859.1"/>
    <property type="molecule type" value="Genomic_DNA"/>
</dbReference>
<keyword evidence="6" id="KW-0235">DNA replication</keyword>
<organism evidence="15 16">
    <name type="scientific">Hohenbuehelia grisea</name>
    <dbReference type="NCBI Taxonomy" id="104357"/>
    <lineage>
        <taxon>Eukaryota</taxon>
        <taxon>Fungi</taxon>
        <taxon>Dikarya</taxon>
        <taxon>Basidiomycota</taxon>
        <taxon>Agaricomycotina</taxon>
        <taxon>Agaricomycetes</taxon>
        <taxon>Agaricomycetidae</taxon>
        <taxon>Agaricales</taxon>
        <taxon>Pleurotineae</taxon>
        <taxon>Pleurotaceae</taxon>
        <taxon>Hohenbuehelia</taxon>
    </lineage>
</organism>
<dbReference type="InterPro" id="IPR019843">
    <property type="entry name" value="DNA_pol-X_BS"/>
</dbReference>
<reference evidence="16" key="1">
    <citation type="submission" date="2024-06" db="EMBL/GenBank/DDBJ databases">
        <title>Multi-omics analyses provide insights into the biosynthesis of the anticancer antibiotic pleurotin in Hohenbuehelia grisea.</title>
        <authorList>
            <person name="Weaver J.A."/>
            <person name="Alberti F."/>
        </authorList>
    </citation>
    <scope>NUCLEOTIDE SEQUENCE [LARGE SCALE GENOMIC DNA]</scope>
    <source>
        <strain evidence="16">T-177</strain>
    </source>
</reference>
<keyword evidence="8" id="KW-0239">DNA-directed DNA polymerase</keyword>
<dbReference type="InterPro" id="IPR028207">
    <property type="entry name" value="DNA_pol_B_palm_palm"/>
</dbReference>
<evidence type="ECO:0000256" key="1">
    <source>
        <dbReference type="ARBA" id="ARBA00008323"/>
    </source>
</evidence>
<dbReference type="InterPro" id="IPR022312">
    <property type="entry name" value="DNA_pol_X"/>
</dbReference>
<feature type="compositionally biased region" description="Pro residues" evidence="13">
    <location>
        <begin position="191"/>
        <end position="201"/>
    </location>
</feature>